<dbReference type="AlphaFoldDB" id="A0A211ZQ71"/>
<dbReference type="Proteomes" id="UP000196655">
    <property type="component" value="Unassembled WGS sequence"/>
</dbReference>
<comment type="caution">
    <text evidence="1">The sequence shown here is derived from an EMBL/GenBank/DDBJ whole genome shotgun (WGS) entry which is preliminary data.</text>
</comment>
<evidence type="ECO:0000313" key="2">
    <source>
        <dbReference type="Proteomes" id="UP000196655"/>
    </source>
</evidence>
<proteinExistence type="predicted"/>
<protein>
    <submittedName>
        <fullName evidence="1">Uncharacterized protein</fullName>
    </submittedName>
</protein>
<dbReference type="OrthoDB" id="9989232at2"/>
<dbReference type="RefSeq" id="WP_088150765.1">
    <property type="nucleotide sequence ID" value="NZ_NHON01000013.1"/>
</dbReference>
<reference evidence="2" key="1">
    <citation type="submission" date="2017-05" db="EMBL/GenBank/DDBJ databases">
        <authorList>
            <person name="Macchi M."/>
            <person name="Festa S."/>
            <person name="Coppotelli B.M."/>
            <person name="Morelli I.S."/>
        </authorList>
    </citation>
    <scope>NUCLEOTIDE SEQUENCE [LARGE SCALE GENOMIC DNA]</scope>
    <source>
        <strain evidence="2">I</strain>
    </source>
</reference>
<accession>A0A211ZQ71</accession>
<name>A0A211ZQ71_9PROT</name>
<keyword evidence="2" id="KW-1185">Reference proteome</keyword>
<gene>
    <name evidence="1" type="ORF">BWR60_09460</name>
</gene>
<evidence type="ECO:0000313" key="1">
    <source>
        <dbReference type="EMBL" id="OWJ67423.1"/>
    </source>
</evidence>
<organism evidence="1 2">
    <name type="scientific">Inquilinus limosus</name>
    <dbReference type="NCBI Taxonomy" id="171674"/>
    <lineage>
        <taxon>Bacteria</taxon>
        <taxon>Pseudomonadati</taxon>
        <taxon>Pseudomonadota</taxon>
        <taxon>Alphaproteobacteria</taxon>
        <taxon>Rhodospirillales</taxon>
        <taxon>Rhodospirillaceae</taxon>
        <taxon>Inquilinus</taxon>
    </lineage>
</organism>
<dbReference type="EMBL" id="NHON01000013">
    <property type="protein sequence ID" value="OWJ67423.1"/>
    <property type="molecule type" value="Genomic_DNA"/>
</dbReference>
<sequence length="63" mass="7230">MTAAPQKLPGAGYRRTPDSATRIVVSFDRDTFEQIRQRAERERTSFAEQVRTLVEWGLEDCEG</sequence>